<keyword evidence="1" id="KW-1133">Transmembrane helix</keyword>
<dbReference type="InterPro" id="IPR025489">
    <property type="entry name" value="DUF4381"/>
</dbReference>
<protein>
    <submittedName>
        <fullName evidence="2">DUF4381 domain-containing protein</fullName>
    </submittedName>
</protein>
<accession>A0ABV4NRD5</accession>
<dbReference type="Pfam" id="PF14316">
    <property type="entry name" value="DUF4381"/>
    <property type="match status" value="1"/>
</dbReference>
<organism evidence="2 3">
    <name type="scientific">Microbulbifer echini</name>
    <dbReference type="NCBI Taxonomy" id="1529067"/>
    <lineage>
        <taxon>Bacteria</taxon>
        <taxon>Pseudomonadati</taxon>
        <taxon>Pseudomonadota</taxon>
        <taxon>Gammaproteobacteria</taxon>
        <taxon>Cellvibrionales</taxon>
        <taxon>Microbulbiferaceae</taxon>
        <taxon>Microbulbifer</taxon>
    </lineage>
</organism>
<comment type="caution">
    <text evidence="2">The sequence shown here is derived from an EMBL/GenBank/DDBJ whole genome shotgun (WGS) entry which is preliminary data.</text>
</comment>
<evidence type="ECO:0000313" key="2">
    <source>
        <dbReference type="EMBL" id="MFA0792137.1"/>
    </source>
</evidence>
<name>A0ABV4NRD5_9GAMM</name>
<keyword evidence="1" id="KW-0472">Membrane</keyword>
<gene>
    <name evidence="2" type="ORF">ACCI51_16435</name>
</gene>
<feature type="transmembrane region" description="Helical" evidence="1">
    <location>
        <begin position="39"/>
        <end position="59"/>
    </location>
</feature>
<keyword evidence="1" id="KW-0812">Transmembrane</keyword>
<evidence type="ECO:0000256" key="1">
    <source>
        <dbReference type="SAM" id="Phobius"/>
    </source>
</evidence>
<evidence type="ECO:0000313" key="3">
    <source>
        <dbReference type="Proteomes" id="UP001569414"/>
    </source>
</evidence>
<proteinExistence type="predicted"/>
<reference evidence="2 3" key="1">
    <citation type="submission" date="2024-08" db="EMBL/GenBank/DDBJ databases">
        <authorList>
            <person name="Ishaq N."/>
        </authorList>
    </citation>
    <scope>NUCLEOTIDE SEQUENCE [LARGE SCALE GENOMIC DNA]</scope>
    <source>
        <strain evidence="2 3">JCM 30400</strain>
    </source>
</reference>
<keyword evidence="3" id="KW-1185">Reference proteome</keyword>
<dbReference type="EMBL" id="JBGMEL010000019">
    <property type="protein sequence ID" value="MFA0792137.1"/>
    <property type="molecule type" value="Genomic_DNA"/>
</dbReference>
<dbReference type="Proteomes" id="UP001569414">
    <property type="component" value="Unassembled WGS sequence"/>
</dbReference>
<sequence>MLRKQQQLQPPSPETQELLAQLHDIQEPPPVSWWPPAPGWWLLALLIFAFLLGLTLWLHRKKKQAERNRYRKEAVALLETINTQKPEAAEEINEILKRVAVTTFSRARCGNLTGNAWLKFLQNSALLEPPHQVHAVLLEELYRGTSEPESSQVFCQYAIQWVQQHQYSEQAPAPRVDKEPASV</sequence>
<dbReference type="RefSeq" id="WP_299586428.1">
    <property type="nucleotide sequence ID" value="NZ_JBGMEL010000019.1"/>
</dbReference>